<accession>A0A1Y2LV41</accession>
<organism evidence="2 3">
    <name type="scientific">Epicoccum nigrum</name>
    <name type="common">Soil fungus</name>
    <name type="synonym">Epicoccum purpurascens</name>
    <dbReference type="NCBI Taxonomy" id="105696"/>
    <lineage>
        <taxon>Eukaryota</taxon>
        <taxon>Fungi</taxon>
        <taxon>Dikarya</taxon>
        <taxon>Ascomycota</taxon>
        <taxon>Pezizomycotina</taxon>
        <taxon>Dothideomycetes</taxon>
        <taxon>Pleosporomycetidae</taxon>
        <taxon>Pleosporales</taxon>
        <taxon>Pleosporineae</taxon>
        <taxon>Didymellaceae</taxon>
        <taxon>Epicoccum</taxon>
    </lineage>
</organism>
<evidence type="ECO:0000313" key="2">
    <source>
        <dbReference type="EMBL" id="OSS47711.1"/>
    </source>
</evidence>
<proteinExistence type="predicted"/>
<feature type="transmembrane region" description="Helical" evidence="1">
    <location>
        <begin position="139"/>
        <end position="158"/>
    </location>
</feature>
<dbReference type="Proteomes" id="UP000193240">
    <property type="component" value="Unassembled WGS sequence"/>
</dbReference>
<reference evidence="2 3" key="1">
    <citation type="journal article" date="2017" name="Genome Announc.">
        <title>Genome sequence of the saprophytic ascomycete Epicoccum nigrum ICMP 19927 strain isolated from New Zealand.</title>
        <authorList>
            <person name="Fokin M."/>
            <person name="Fleetwood D."/>
            <person name="Weir B.S."/>
            <person name="Villas-Boas S.G."/>
        </authorList>
    </citation>
    <scope>NUCLEOTIDE SEQUENCE [LARGE SCALE GENOMIC DNA]</scope>
    <source>
        <strain evidence="2 3">ICMP 19927</strain>
    </source>
</reference>
<keyword evidence="1" id="KW-0472">Membrane</keyword>
<gene>
    <name evidence="2" type="ORF">B5807_07367</name>
</gene>
<dbReference type="EMBL" id="KZ107848">
    <property type="protein sequence ID" value="OSS47711.1"/>
    <property type="molecule type" value="Genomic_DNA"/>
</dbReference>
<keyword evidence="1" id="KW-1133">Transmembrane helix</keyword>
<evidence type="ECO:0000256" key="1">
    <source>
        <dbReference type="SAM" id="Phobius"/>
    </source>
</evidence>
<evidence type="ECO:0000313" key="3">
    <source>
        <dbReference type="Proteomes" id="UP000193240"/>
    </source>
</evidence>
<protein>
    <submittedName>
        <fullName evidence="2">Uncharacterized protein</fullName>
    </submittedName>
</protein>
<dbReference type="InParanoid" id="A0A1Y2LV41"/>
<keyword evidence="3" id="KW-1185">Reference proteome</keyword>
<dbReference type="AlphaFoldDB" id="A0A1Y2LV41"/>
<sequence length="374" mass="40698">MQLTAYSEATDALPDLVQTRLQHSSVFLLALLTILIIDRTELLPLHAHLQRTTRLEATLCARTRPLGPCILAFGRLRALDKLQLHKHLVAKIDRVPRALGQRIQHETARAQHLDKGTHVGAFGPRCAVDRLRQLGFVRAILNALDIILLLLLLGAFLLRRHLAALIQRPDTVDGDALLLLHAPEPALDLGDPQLALPAQHAVRLVDEVEPVGAHQREAEDGDVGAIVPERQRGDVGDGDEVLAGPGGLRQVEGFDVDVQRREVWLQAVRQRGHAAAEIGDEALRAVGAGEGLVVPAGDDRAGVVVFLLGFRGDGRALLLLVAHLRAPGILGDLYAPARENRGHVVVHGVLRPHFDLLREAAVVVLEHGWVFAEE</sequence>
<keyword evidence="1" id="KW-0812">Transmembrane</keyword>
<name>A0A1Y2LV41_EPING</name>